<dbReference type="Gene3D" id="2.150.10.10">
    <property type="entry name" value="Serralysin-like metalloprotease, C-terminal"/>
    <property type="match status" value="1"/>
</dbReference>
<evidence type="ECO:0000256" key="8">
    <source>
        <dbReference type="ARBA" id="ARBA00022801"/>
    </source>
</evidence>
<dbReference type="InterPro" id="IPR001818">
    <property type="entry name" value="Pept_M10_metallopeptidase"/>
</dbReference>
<dbReference type="InterPro" id="IPR024079">
    <property type="entry name" value="MetalloPept_cat_dom_sf"/>
</dbReference>
<protein>
    <submittedName>
        <fullName evidence="11">M10 family metallopeptidase C-terminal domain-containing protein</fullName>
    </submittedName>
</protein>
<dbReference type="EMBL" id="CP060697">
    <property type="protein sequence ID" value="QNM82355.1"/>
    <property type="molecule type" value="Genomic_DNA"/>
</dbReference>
<dbReference type="GO" id="GO:0031012">
    <property type="term" value="C:extracellular matrix"/>
    <property type="evidence" value="ECO:0007669"/>
    <property type="project" value="InterPro"/>
</dbReference>
<dbReference type="InterPro" id="IPR013858">
    <property type="entry name" value="Peptidase_M10B_C"/>
</dbReference>
<dbReference type="InterPro" id="IPR034033">
    <property type="entry name" value="Serralysin-like"/>
</dbReference>
<keyword evidence="9" id="KW-0862">Zinc</keyword>
<evidence type="ECO:0000256" key="9">
    <source>
        <dbReference type="ARBA" id="ARBA00022833"/>
    </source>
</evidence>
<dbReference type="SUPFAM" id="SSF55486">
    <property type="entry name" value="Metalloproteases ('zincins'), catalytic domain"/>
    <property type="match status" value="1"/>
</dbReference>
<evidence type="ECO:0000313" key="11">
    <source>
        <dbReference type="EMBL" id="QNM82355.1"/>
    </source>
</evidence>
<dbReference type="CDD" id="cd04277">
    <property type="entry name" value="ZnMc_serralysin_like"/>
    <property type="match status" value="1"/>
</dbReference>
<name>A0A7G9L156_9SPHN</name>
<comment type="subcellular location">
    <subcellularLocation>
        <location evidence="2">Secreted</location>
    </subcellularLocation>
</comment>
<sequence length="616" mass="65244">MPDYLYEMDDDFLPTQNNFDQYVGVSDASADPYAGTTANNGLPIWTPEQAADNLTRPGVDWTFGNNGALDDGVLTFGFWDSRVQALNSYYGEISEDGYVLTNDQVYLYQGYFASFTPAQRAMATQTIQLWDDLIDIEIRAADSAPNADITFGFTRMSASAGAHAYYPQEETLASYGFEEAGRQAGDVWANIQYQGSFSGANAQMGAYGWFAITHELGHSLGLAHAGDYNASTTPPPITYNNHAYFFQDSQQYTIMSYFSGTVTGQAAINWNTGSFVYAQTPALHDILAVQNLYGADYETRSGDTVYGFNSNADRSVFDFTQNTNPIVTIWDGGGNDTLDLSGFTGDNLIDINEGAFSSAGNAMTDAQRAYWGEYFGLETDAEFDAFFANNGVGPDGRPVDNIAIAYGVTMENAIGGSGDDRIIGNGANNRLVGNAGNDIISGGDGIDVITLGAGNDVFVGEQGTKVATKKGSFSWDVITDFDANGNDVIDLSGLGAFTFKGTANNKSAGDLTYKVFDSINGAENALGIDIDGQPGAGAAGPVTVVYGNTDGGSADFVMVLLNTNGVDADDFVFGSNATAARNLAATSSAPAVAAASFAAADLAIANDFHVGHDYIF</sequence>
<dbReference type="SMART" id="SM00235">
    <property type="entry name" value="ZnMc"/>
    <property type="match status" value="1"/>
</dbReference>
<dbReference type="RefSeq" id="WP_187479310.1">
    <property type="nucleotide sequence ID" value="NZ_CP060697.1"/>
</dbReference>
<keyword evidence="7" id="KW-0677">Repeat</keyword>
<organism evidence="11 12">
    <name type="scientific">Sphingomonas sabuli</name>
    <dbReference type="NCBI Taxonomy" id="2764186"/>
    <lineage>
        <taxon>Bacteria</taxon>
        <taxon>Pseudomonadati</taxon>
        <taxon>Pseudomonadota</taxon>
        <taxon>Alphaproteobacteria</taxon>
        <taxon>Sphingomonadales</taxon>
        <taxon>Sphingomonadaceae</taxon>
        <taxon>Sphingomonas</taxon>
    </lineage>
</organism>
<dbReference type="GO" id="GO:0006508">
    <property type="term" value="P:proteolysis"/>
    <property type="evidence" value="ECO:0007669"/>
    <property type="project" value="UniProtKB-KW"/>
</dbReference>
<gene>
    <name evidence="11" type="ORF">H8M03_10080</name>
</gene>
<dbReference type="Proteomes" id="UP000515861">
    <property type="component" value="Chromosome"/>
</dbReference>
<evidence type="ECO:0000256" key="7">
    <source>
        <dbReference type="ARBA" id="ARBA00022737"/>
    </source>
</evidence>
<evidence type="ECO:0000259" key="10">
    <source>
        <dbReference type="SMART" id="SM00235"/>
    </source>
</evidence>
<dbReference type="PRINTS" id="PR00313">
    <property type="entry name" value="CABNDNGRPT"/>
</dbReference>
<dbReference type="Pfam" id="PF08548">
    <property type="entry name" value="Peptidase_M10_C"/>
    <property type="match status" value="2"/>
</dbReference>
<dbReference type="AlphaFoldDB" id="A0A7G9L156"/>
<evidence type="ECO:0000256" key="1">
    <source>
        <dbReference type="ARBA" id="ARBA00001913"/>
    </source>
</evidence>
<dbReference type="SUPFAM" id="SSF51120">
    <property type="entry name" value="beta-Roll"/>
    <property type="match status" value="1"/>
</dbReference>
<comment type="similarity">
    <text evidence="3">Belongs to the peptidase M10B family.</text>
</comment>
<evidence type="ECO:0000256" key="2">
    <source>
        <dbReference type="ARBA" id="ARBA00004613"/>
    </source>
</evidence>
<dbReference type="InterPro" id="IPR011049">
    <property type="entry name" value="Serralysin-like_metalloprot_C"/>
</dbReference>
<dbReference type="Pfam" id="PF00413">
    <property type="entry name" value="Peptidase_M10"/>
    <property type="match status" value="1"/>
</dbReference>
<dbReference type="GO" id="GO:0005615">
    <property type="term" value="C:extracellular space"/>
    <property type="evidence" value="ECO:0007669"/>
    <property type="project" value="InterPro"/>
</dbReference>
<keyword evidence="5" id="KW-0645">Protease</keyword>
<reference evidence="11 12" key="1">
    <citation type="submission" date="2020-08" db="EMBL/GenBank/DDBJ databases">
        <title>Sphingomonas sp. sand1-3 16S ribosomal RNA gene Genome sequencing and assembly.</title>
        <authorList>
            <person name="Kang M."/>
        </authorList>
    </citation>
    <scope>NUCLEOTIDE SEQUENCE [LARGE SCALE GENOMIC DNA]</scope>
    <source>
        <strain evidence="12">sand1-3</strain>
    </source>
</reference>
<keyword evidence="12" id="KW-1185">Reference proteome</keyword>
<accession>A0A7G9L156</accession>
<dbReference type="KEGG" id="ssau:H8M03_10080"/>
<dbReference type="GO" id="GO:0008270">
    <property type="term" value="F:zinc ion binding"/>
    <property type="evidence" value="ECO:0007669"/>
    <property type="project" value="InterPro"/>
</dbReference>
<evidence type="ECO:0000313" key="12">
    <source>
        <dbReference type="Proteomes" id="UP000515861"/>
    </source>
</evidence>
<dbReference type="InterPro" id="IPR001343">
    <property type="entry name" value="Hemolysn_Ca-bd"/>
</dbReference>
<evidence type="ECO:0000256" key="4">
    <source>
        <dbReference type="ARBA" id="ARBA00022525"/>
    </source>
</evidence>
<dbReference type="GO" id="GO:0004222">
    <property type="term" value="F:metalloendopeptidase activity"/>
    <property type="evidence" value="ECO:0007669"/>
    <property type="project" value="InterPro"/>
</dbReference>
<evidence type="ECO:0000256" key="3">
    <source>
        <dbReference type="ARBA" id="ARBA00009490"/>
    </source>
</evidence>
<dbReference type="Gene3D" id="3.40.390.10">
    <property type="entry name" value="Collagenase (Catalytic Domain)"/>
    <property type="match status" value="1"/>
</dbReference>
<proteinExistence type="inferred from homology"/>
<evidence type="ECO:0000256" key="6">
    <source>
        <dbReference type="ARBA" id="ARBA00022723"/>
    </source>
</evidence>
<dbReference type="GO" id="GO:0005509">
    <property type="term" value="F:calcium ion binding"/>
    <property type="evidence" value="ECO:0007669"/>
    <property type="project" value="InterPro"/>
</dbReference>
<keyword evidence="6" id="KW-0479">Metal-binding</keyword>
<keyword evidence="4" id="KW-0964">Secreted</keyword>
<keyword evidence="8" id="KW-0378">Hydrolase</keyword>
<feature type="domain" description="Peptidase metallopeptidase" evidence="10">
    <location>
        <begin position="102"/>
        <end position="260"/>
    </location>
</feature>
<dbReference type="InterPro" id="IPR006026">
    <property type="entry name" value="Peptidase_Metallo"/>
</dbReference>
<evidence type="ECO:0000256" key="5">
    <source>
        <dbReference type="ARBA" id="ARBA00022670"/>
    </source>
</evidence>
<dbReference type="Pfam" id="PF00353">
    <property type="entry name" value="HemolysinCabind"/>
    <property type="match status" value="1"/>
</dbReference>
<comment type="cofactor">
    <cofactor evidence="1">
        <name>Ca(2+)</name>
        <dbReference type="ChEBI" id="CHEBI:29108"/>
    </cofactor>
</comment>